<evidence type="ECO:0000313" key="3">
    <source>
        <dbReference type="Proteomes" id="UP000821866"/>
    </source>
</evidence>
<gene>
    <name evidence="2" type="ORF">HPB51_019948</name>
</gene>
<reference evidence="2" key="2">
    <citation type="submission" date="2021-09" db="EMBL/GenBank/DDBJ databases">
        <authorList>
            <person name="Jia N."/>
            <person name="Wang J."/>
            <person name="Shi W."/>
            <person name="Du L."/>
            <person name="Sun Y."/>
            <person name="Zhan W."/>
            <person name="Jiang J."/>
            <person name="Wang Q."/>
            <person name="Zhang B."/>
            <person name="Ji P."/>
            <person name="Sakyi L.B."/>
            <person name="Cui X."/>
            <person name="Yuan T."/>
            <person name="Jiang B."/>
            <person name="Yang W."/>
            <person name="Lam T.T.-Y."/>
            <person name="Chang Q."/>
            <person name="Ding S."/>
            <person name="Wang X."/>
            <person name="Zhu J."/>
            <person name="Ruan X."/>
            <person name="Zhao L."/>
            <person name="Wei J."/>
            <person name="Que T."/>
            <person name="Du C."/>
            <person name="Cheng J."/>
            <person name="Dai P."/>
            <person name="Han X."/>
            <person name="Huang E."/>
            <person name="Gao Y."/>
            <person name="Liu J."/>
            <person name="Shao H."/>
            <person name="Ye R."/>
            <person name="Li L."/>
            <person name="Wei W."/>
            <person name="Wang X."/>
            <person name="Wang C."/>
            <person name="Huo Q."/>
            <person name="Li W."/>
            <person name="Guo W."/>
            <person name="Chen H."/>
            <person name="Chen S."/>
            <person name="Zhou L."/>
            <person name="Zhou L."/>
            <person name="Ni X."/>
            <person name="Tian J."/>
            <person name="Zhou Y."/>
            <person name="Sheng Y."/>
            <person name="Liu T."/>
            <person name="Pan Y."/>
            <person name="Xia L."/>
            <person name="Li J."/>
            <person name="Zhao F."/>
            <person name="Cao W."/>
        </authorList>
    </citation>
    <scope>NUCLEOTIDE SEQUENCE</scope>
    <source>
        <strain evidence="2">Rmic-2018</strain>
        <tissue evidence="2">Larvae</tissue>
    </source>
</reference>
<sequence>MHPTEDDTSSTALEPPVPTTQESLAQAQGAPASSHIPAPAPHQPLLSEFDIQDTPNNPQRSSAGGSLPISDCLQAFVSQGDLAARLSVIEEQSSLQQRVSTTVERIVPLSVQPRFFGAQLSLPNFDDTTSWVAFLVQFESVAALNGWTVQNKAQALAVQLRGAGVEYLEYIPQVIRSNYEALVLAMETRFGDSHLLHLCLTQLKHVRQGNRDLQSSLLTSTAGPGRPCWIFLP</sequence>
<reference evidence="2" key="1">
    <citation type="journal article" date="2020" name="Cell">
        <title>Large-Scale Comparative Analyses of Tick Genomes Elucidate Their Genetic Diversity and Vector Capacities.</title>
        <authorList>
            <consortium name="Tick Genome and Microbiome Consortium (TIGMIC)"/>
            <person name="Jia N."/>
            <person name="Wang J."/>
            <person name="Shi W."/>
            <person name="Du L."/>
            <person name="Sun Y."/>
            <person name="Zhan W."/>
            <person name="Jiang J.F."/>
            <person name="Wang Q."/>
            <person name="Zhang B."/>
            <person name="Ji P."/>
            <person name="Bell-Sakyi L."/>
            <person name="Cui X.M."/>
            <person name="Yuan T.T."/>
            <person name="Jiang B.G."/>
            <person name="Yang W.F."/>
            <person name="Lam T.T."/>
            <person name="Chang Q.C."/>
            <person name="Ding S.J."/>
            <person name="Wang X.J."/>
            <person name="Zhu J.G."/>
            <person name="Ruan X.D."/>
            <person name="Zhao L."/>
            <person name="Wei J.T."/>
            <person name="Ye R.Z."/>
            <person name="Que T.C."/>
            <person name="Du C.H."/>
            <person name="Zhou Y.H."/>
            <person name="Cheng J.X."/>
            <person name="Dai P.F."/>
            <person name="Guo W.B."/>
            <person name="Han X.H."/>
            <person name="Huang E.J."/>
            <person name="Li L.F."/>
            <person name="Wei W."/>
            <person name="Gao Y.C."/>
            <person name="Liu J.Z."/>
            <person name="Shao H.Z."/>
            <person name="Wang X."/>
            <person name="Wang C.C."/>
            <person name="Yang T.C."/>
            <person name="Huo Q.B."/>
            <person name="Li W."/>
            <person name="Chen H.Y."/>
            <person name="Chen S.E."/>
            <person name="Zhou L.G."/>
            <person name="Ni X.B."/>
            <person name="Tian J.H."/>
            <person name="Sheng Y."/>
            <person name="Liu T."/>
            <person name="Pan Y.S."/>
            <person name="Xia L.Y."/>
            <person name="Li J."/>
            <person name="Zhao F."/>
            <person name="Cao W.C."/>
        </authorList>
    </citation>
    <scope>NUCLEOTIDE SEQUENCE</scope>
    <source>
        <strain evidence="2">Rmic-2018</strain>
    </source>
</reference>
<feature type="compositionally biased region" description="Polar residues" evidence="1">
    <location>
        <begin position="53"/>
        <end position="64"/>
    </location>
</feature>
<dbReference type="PANTHER" id="PTHR45823">
    <property type="entry name" value="T-SNARE COILED-COIL HOMOLOGY DOMAIN-CONTAINING PROTEIN"/>
    <property type="match status" value="1"/>
</dbReference>
<dbReference type="AlphaFoldDB" id="A0A9J6E2T7"/>
<protein>
    <submittedName>
        <fullName evidence="2">Uncharacterized protein</fullName>
    </submittedName>
</protein>
<dbReference type="Proteomes" id="UP000821866">
    <property type="component" value="Chromosome 4"/>
</dbReference>
<name>A0A9J6E2T7_RHIMP</name>
<organism evidence="2 3">
    <name type="scientific">Rhipicephalus microplus</name>
    <name type="common">Cattle tick</name>
    <name type="synonym">Boophilus microplus</name>
    <dbReference type="NCBI Taxonomy" id="6941"/>
    <lineage>
        <taxon>Eukaryota</taxon>
        <taxon>Metazoa</taxon>
        <taxon>Ecdysozoa</taxon>
        <taxon>Arthropoda</taxon>
        <taxon>Chelicerata</taxon>
        <taxon>Arachnida</taxon>
        <taxon>Acari</taxon>
        <taxon>Parasitiformes</taxon>
        <taxon>Ixodida</taxon>
        <taxon>Ixodoidea</taxon>
        <taxon>Ixodidae</taxon>
        <taxon>Rhipicephalinae</taxon>
        <taxon>Rhipicephalus</taxon>
        <taxon>Boophilus</taxon>
    </lineage>
</organism>
<evidence type="ECO:0000256" key="1">
    <source>
        <dbReference type="SAM" id="MobiDB-lite"/>
    </source>
</evidence>
<proteinExistence type="predicted"/>
<dbReference type="EMBL" id="JABSTU010000006">
    <property type="protein sequence ID" value="KAH8028859.1"/>
    <property type="molecule type" value="Genomic_DNA"/>
</dbReference>
<dbReference type="PANTHER" id="PTHR45823:SF1">
    <property type="entry name" value="T-SNARE COILED-COIL HOMOLOGY DOMAIN-CONTAINING PROTEIN"/>
    <property type="match status" value="1"/>
</dbReference>
<keyword evidence="3" id="KW-1185">Reference proteome</keyword>
<comment type="caution">
    <text evidence="2">The sequence shown here is derived from an EMBL/GenBank/DDBJ whole genome shotgun (WGS) entry which is preliminary data.</text>
</comment>
<accession>A0A9J6E2T7</accession>
<feature type="region of interest" description="Disordered" evidence="1">
    <location>
        <begin position="1"/>
        <end position="65"/>
    </location>
</feature>
<evidence type="ECO:0000313" key="2">
    <source>
        <dbReference type="EMBL" id="KAH8028859.1"/>
    </source>
</evidence>